<feature type="binding site" evidence="16">
    <location>
        <position position="209"/>
    </location>
    <ligand>
        <name>substrate</name>
    </ligand>
</feature>
<evidence type="ECO:0000256" key="17">
    <source>
        <dbReference type="PIRSR" id="PIRSR006769-3"/>
    </source>
</evidence>
<evidence type="ECO:0000256" key="4">
    <source>
        <dbReference type="ARBA" id="ARBA00005259"/>
    </source>
</evidence>
<keyword evidence="7 14" id="KW-0479">Metal-binding</keyword>
<evidence type="ECO:0000256" key="10">
    <source>
        <dbReference type="ARBA" id="ARBA00023002"/>
    </source>
</evidence>
<dbReference type="GO" id="GO:0008835">
    <property type="term" value="F:diaminohydroxyphosphoribosylaminopyrimidine deaminase activity"/>
    <property type="evidence" value="ECO:0007669"/>
    <property type="project" value="UniProtKB-EC"/>
</dbReference>
<dbReference type="GO" id="GO:0009231">
    <property type="term" value="P:riboflavin biosynthetic process"/>
    <property type="evidence" value="ECO:0007669"/>
    <property type="project" value="UniProtKB-UniPathway"/>
</dbReference>
<sequence length="340" mass="34366">MVADAVLLDAMSRAIAESRSAAGVSSPNPPVGAVIIGERGDVIAVGSTRPPGGPHAEVVALEAAGEAARGATAVVTLEPCNHTGRTGPCARALIDAGVARVVYAVADPNPAAAGGADTLREAGIEVVSGVGAADVVDGPLRGWLHRQRTGRPLVIAKIAATVDGRVAATDGTSQWITGDAAREDAHLVRSGLDAIIVGTGTVLADDPSLTARDPDGVLRPHQPIRVVMGHRDIPGSARIRDDSAPTRFIDSHDPAAVLAALPDALVVLVEGGPSILGAFFAADLVDEVHAYLAPVILGAGANAVADLGVSTLAQAHRFATVAVTRLGDDVRLTLRRGSTA</sequence>
<keyword evidence="10 14" id="KW-0560">Oxidoreductase</keyword>
<feature type="binding site" evidence="16">
    <location>
        <position position="201"/>
    </location>
    <ligand>
        <name>NADP(+)</name>
        <dbReference type="ChEBI" id="CHEBI:58349"/>
    </ligand>
</feature>
<protein>
    <recommendedName>
        <fullName evidence="14">Riboflavin biosynthesis protein RibD</fullName>
    </recommendedName>
    <domain>
        <recommendedName>
            <fullName evidence="14">Diaminohydroxyphosphoribosylaminopyrimidine deaminase</fullName>
            <shortName evidence="14">DRAP deaminase</shortName>
            <ecNumber evidence="14">3.5.4.26</ecNumber>
        </recommendedName>
        <alternativeName>
            <fullName evidence="14">Riboflavin-specific deaminase</fullName>
        </alternativeName>
    </domain>
    <domain>
        <recommendedName>
            <fullName evidence="14">5-amino-6-(5-phosphoribosylamino)uracil reductase</fullName>
            <ecNumber evidence="14">1.1.1.193</ecNumber>
        </recommendedName>
        <alternativeName>
            <fullName evidence="14">HTP reductase</fullName>
        </alternativeName>
    </domain>
</protein>
<evidence type="ECO:0000256" key="13">
    <source>
        <dbReference type="ARBA" id="ARBA00049886"/>
    </source>
</evidence>
<feature type="binding site" evidence="16">
    <location>
        <begin position="272"/>
        <end position="278"/>
    </location>
    <ligand>
        <name>NADP(+)</name>
        <dbReference type="ChEBI" id="CHEBI:58349"/>
    </ligand>
</feature>
<dbReference type="RefSeq" id="WP_161927172.1">
    <property type="nucleotide sequence ID" value="NZ_BJOU01000001.1"/>
</dbReference>
<reference evidence="20" key="1">
    <citation type="submission" date="2019-06" db="EMBL/GenBank/DDBJ databases">
        <title>Gordonia isolated from sludge of a wastewater treatment plant.</title>
        <authorList>
            <person name="Tamura T."/>
            <person name="Aoyama K."/>
            <person name="Kang Y."/>
            <person name="Saito S."/>
            <person name="Akiyama N."/>
            <person name="Yazawa K."/>
            <person name="Gonoi T."/>
            <person name="Mikami Y."/>
        </authorList>
    </citation>
    <scope>NUCLEOTIDE SEQUENCE [LARGE SCALE GENOMIC DNA]</scope>
    <source>
        <strain evidence="20">NBRC 107697</strain>
    </source>
</reference>
<dbReference type="AlphaFoldDB" id="A0A7I9UXV1"/>
<comment type="function">
    <text evidence="1 14">Converts 2,5-diamino-6-(ribosylamino)-4(3h)-pyrimidinone 5'-phosphate into 5-amino-6-(ribosylamino)-2,4(1h,3h)-pyrimidinedione 5'-phosphate.</text>
</comment>
<evidence type="ECO:0000256" key="1">
    <source>
        <dbReference type="ARBA" id="ARBA00002151"/>
    </source>
</evidence>
<feature type="binding site" evidence="16">
    <location>
        <position position="205"/>
    </location>
    <ligand>
        <name>NADP(+)</name>
        <dbReference type="ChEBI" id="CHEBI:58349"/>
    </ligand>
</feature>
<evidence type="ECO:0000256" key="12">
    <source>
        <dbReference type="ARBA" id="ARBA00049861"/>
    </source>
</evidence>
<comment type="catalytic activity">
    <reaction evidence="13 14">
        <text>2,5-diamino-6-hydroxy-4-(5-phosphoribosylamino)-pyrimidine + H2O + H(+) = 5-amino-6-(5-phospho-D-ribosylamino)uracil + NH4(+)</text>
        <dbReference type="Rhea" id="RHEA:21868"/>
        <dbReference type="ChEBI" id="CHEBI:15377"/>
        <dbReference type="ChEBI" id="CHEBI:15378"/>
        <dbReference type="ChEBI" id="CHEBI:28938"/>
        <dbReference type="ChEBI" id="CHEBI:58453"/>
        <dbReference type="ChEBI" id="CHEBI:58614"/>
        <dbReference type="EC" id="3.5.4.26"/>
    </reaction>
</comment>
<comment type="similarity">
    <text evidence="5 14">In the C-terminal section; belongs to the HTP reductase family.</text>
</comment>
<feature type="binding site" evidence="16">
    <location>
        <position position="212"/>
    </location>
    <ligand>
        <name>substrate</name>
    </ligand>
</feature>
<dbReference type="EMBL" id="BJOU01000001">
    <property type="protein sequence ID" value="GED97915.1"/>
    <property type="molecule type" value="Genomic_DNA"/>
</dbReference>
<evidence type="ECO:0000256" key="8">
    <source>
        <dbReference type="ARBA" id="ARBA00022833"/>
    </source>
</evidence>
<feature type="binding site" evidence="17">
    <location>
        <position position="80"/>
    </location>
    <ligand>
        <name>Zn(2+)</name>
        <dbReference type="ChEBI" id="CHEBI:29105"/>
        <note>catalytic</note>
    </ligand>
</feature>
<dbReference type="InterPro" id="IPR002125">
    <property type="entry name" value="CMP_dCMP_dom"/>
</dbReference>
<dbReference type="CDD" id="cd01284">
    <property type="entry name" value="Riboflavin_deaminase-reductase"/>
    <property type="match status" value="1"/>
</dbReference>
<dbReference type="Gene3D" id="3.40.430.10">
    <property type="entry name" value="Dihydrofolate Reductase, subunit A"/>
    <property type="match status" value="1"/>
</dbReference>
<evidence type="ECO:0000256" key="7">
    <source>
        <dbReference type="ARBA" id="ARBA00022723"/>
    </source>
</evidence>
<dbReference type="EC" id="1.1.1.193" evidence="14"/>
<comment type="cofactor">
    <cofactor evidence="14 17">
        <name>Zn(2+)</name>
        <dbReference type="ChEBI" id="CHEBI:29105"/>
    </cofactor>
    <text evidence="14 17">Binds 1 zinc ion.</text>
</comment>
<keyword evidence="8 14" id="KW-0862">Zinc</keyword>
<feature type="binding site" evidence="16">
    <location>
        <position position="159"/>
    </location>
    <ligand>
        <name>NADP(+)</name>
        <dbReference type="ChEBI" id="CHEBI:58349"/>
    </ligand>
</feature>
<dbReference type="InterPro" id="IPR002734">
    <property type="entry name" value="RibDG_C"/>
</dbReference>
<evidence type="ECO:0000256" key="15">
    <source>
        <dbReference type="PIRSR" id="PIRSR006769-1"/>
    </source>
</evidence>
<feature type="binding site" evidence="16">
    <location>
        <position position="270"/>
    </location>
    <ligand>
        <name>substrate</name>
    </ligand>
</feature>
<evidence type="ECO:0000256" key="14">
    <source>
        <dbReference type="PIRNR" id="PIRNR006769"/>
    </source>
</evidence>
<name>A0A7I9UXV1_9ACTN</name>
<dbReference type="NCBIfam" id="TIGR00326">
    <property type="entry name" value="eubact_ribD"/>
    <property type="match status" value="1"/>
</dbReference>
<feature type="binding site" evidence="16">
    <location>
        <position position="173"/>
    </location>
    <ligand>
        <name>substrate</name>
    </ligand>
</feature>
<gene>
    <name evidence="19" type="ORF">nbrc107697_19540</name>
</gene>
<comment type="catalytic activity">
    <reaction evidence="12 14">
        <text>5-amino-6-(5-phospho-D-ribitylamino)uracil + NADP(+) = 5-amino-6-(5-phospho-D-ribosylamino)uracil + NADPH + H(+)</text>
        <dbReference type="Rhea" id="RHEA:17845"/>
        <dbReference type="ChEBI" id="CHEBI:15378"/>
        <dbReference type="ChEBI" id="CHEBI:57783"/>
        <dbReference type="ChEBI" id="CHEBI:58349"/>
        <dbReference type="ChEBI" id="CHEBI:58421"/>
        <dbReference type="ChEBI" id="CHEBI:58453"/>
        <dbReference type="EC" id="1.1.1.193"/>
    </reaction>
</comment>
<evidence type="ECO:0000256" key="11">
    <source>
        <dbReference type="ARBA" id="ARBA00023268"/>
    </source>
</evidence>
<dbReference type="GO" id="GO:0008703">
    <property type="term" value="F:5-amino-6-(5-phosphoribosylamino)uracil reductase activity"/>
    <property type="evidence" value="ECO:0007669"/>
    <property type="project" value="UniProtKB-EC"/>
</dbReference>
<feature type="binding site" evidence="17">
    <location>
        <position position="55"/>
    </location>
    <ligand>
        <name>Zn(2+)</name>
        <dbReference type="ChEBI" id="CHEBI:29105"/>
        <note>catalytic</note>
    </ligand>
</feature>
<comment type="similarity">
    <text evidence="4 14">In the N-terminal section; belongs to the cytidine and deoxycytidylate deaminase family.</text>
</comment>
<dbReference type="OrthoDB" id="9800865at2"/>
<dbReference type="Pfam" id="PF01872">
    <property type="entry name" value="RibD_C"/>
    <property type="match status" value="1"/>
</dbReference>
<dbReference type="UniPathway" id="UPA00275">
    <property type="reaction ID" value="UER00401"/>
</dbReference>
<evidence type="ECO:0000256" key="3">
    <source>
        <dbReference type="ARBA" id="ARBA00004910"/>
    </source>
</evidence>
<keyword evidence="9 14" id="KW-0521">NADP</keyword>
<dbReference type="EC" id="3.5.4.26" evidence="14"/>
<comment type="pathway">
    <text evidence="2 14">Cofactor biosynthesis; riboflavin biosynthesis; 5-amino-6-(D-ribitylamino)uracil from GTP: step 2/4.</text>
</comment>
<keyword evidence="14" id="KW-0378">Hydrolase</keyword>
<evidence type="ECO:0000256" key="5">
    <source>
        <dbReference type="ARBA" id="ARBA00007417"/>
    </source>
</evidence>
<evidence type="ECO:0000256" key="9">
    <source>
        <dbReference type="ARBA" id="ARBA00022857"/>
    </source>
</evidence>
<evidence type="ECO:0000256" key="16">
    <source>
        <dbReference type="PIRSR" id="PIRSR006769-2"/>
    </source>
</evidence>
<dbReference type="PANTHER" id="PTHR38011">
    <property type="entry name" value="DIHYDROFOLATE REDUCTASE FAMILY PROTEIN (AFU_ORTHOLOGUE AFUA_8G06820)"/>
    <property type="match status" value="1"/>
</dbReference>
<feature type="domain" description="CMP/dCMP-type deaminase" evidence="18">
    <location>
        <begin position="5"/>
        <end position="127"/>
    </location>
</feature>
<keyword evidence="20" id="KW-1185">Reference proteome</keyword>
<dbReference type="PANTHER" id="PTHR38011:SF7">
    <property type="entry name" value="2,5-DIAMINO-6-RIBOSYLAMINO-4(3H)-PYRIMIDINONE 5'-PHOSPHATE REDUCTASE"/>
    <property type="match status" value="1"/>
</dbReference>
<evidence type="ECO:0000256" key="2">
    <source>
        <dbReference type="ARBA" id="ARBA00004882"/>
    </source>
</evidence>
<dbReference type="Gene3D" id="3.40.140.10">
    <property type="entry name" value="Cytidine Deaminase, domain 2"/>
    <property type="match status" value="1"/>
</dbReference>
<dbReference type="SUPFAM" id="SSF53927">
    <property type="entry name" value="Cytidine deaminase-like"/>
    <property type="match status" value="1"/>
</dbReference>
<keyword evidence="6 14" id="KW-0686">Riboflavin biosynthesis</keyword>
<dbReference type="PIRSF" id="PIRSF006769">
    <property type="entry name" value="RibD"/>
    <property type="match status" value="1"/>
</dbReference>
<accession>A0A7I9UXV1</accession>
<evidence type="ECO:0000313" key="20">
    <source>
        <dbReference type="Proteomes" id="UP000444980"/>
    </source>
</evidence>
<proteinExistence type="inferred from homology"/>
<dbReference type="GO" id="GO:0008270">
    <property type="term" value="F:zinc ion binding"/>
    <property type="evidence" value="ECO:0007669"/>
    <property type="project" value="InterPro"/>
</dbReference>
<dbReference type="InterPro" id="IPR024072">
    <property type="entry name" value="DHFR-like_dom_sf"/>
</dbReference>
<dbReference type="InterPro" id="IPR004794">
    <property type="entry name" value="Eubact_RibD"/>
</dbReference>
<dbReference type="Proteomes" id="UP000444980">
    <property type="component" value="Unassembled WGS sequence"/>
</dbReference>
<feature type="active site" description="Proton donor" evidence="15">
    <location>
        <position position="57"/>
    </location>
</feature>
<dbReference type="InterPro" id="IPR016192">
    <property type="entry name" value="APOBEC/CMP_deaminase_Zn-bd"/>
</dbReference>
<dbReference type="InterPro" id="IPR016193">
    <property type="entry name" value="Cytidine_deaminase-like"/>
</dbReference>
<dbReference type="Pfam" id="PF00383">
    <property type="entry name" value="dCMP_cyt_deam_1"/>
    <property type="match status" value="1"/>
</dbReference>
<dbReference type="InterPro" id="IPR050765">
    <property type="entry name" value="Riboflavin_Biosynth_HTPR"/>
</dbReference>
<evidence type="ECO:0000313" key="19">
    <source>
        <dbReference type="EMBL" id="GED97915.1"/>
    </source>
</evidence>
<evidence type="ECO:0000259" key="18">
    <source>
        <dbReference type="PROSITE" id="PS51747"/>
    </source>
</evidence>
<keyword evidence="11" id="KW-0511">Multifunctional enzyme</keyword>
<dbReference type="SUPFAM" id="SSF53597">
    <property type="entry name" value="Dihydrofolate reductase-like"/>
    <property type="match status" value="1"/>
</dbReference>
<feature type="binding site" evidence="16">
    <location>
        <position position="189"/>
    </location>
    <ligand>
        <name>substrate</name>
    </ligand>
</feature>
<dbReference type="PROSITE" id="PS00903">
    <property type="entry name" value="CYT_DCMP_DEAMINASES_1"/>
    <property type="match status" value="1"/>
</dbReference>
<comment type="pathway">
    <text evidence="3 14">Cofactor biosynthesis; riboflavin biosynthesis; 5-amino-6-(D-ribitylamino)uracil from GTP: step 3/4.</text>
</comment>
<feature type="binding site" evidence="16">
    <location>
        <position position="175"/>
    </location>
    <ligand>
        <name>NADP(+)</name>
        <dbReference type="ChEBI" id="CHEBI:58349"/>
    </ligand>
</feature>
<organism evidence="19 20">
    <name type="scientific">Gordonia crocea</name>
    <dbReference type="NCBI Taxonomy" id="589162"/>
    <lineage>
        <taxon>Bacteria</taxon>
        <taxon>Bacillati</taxon>
        <taxon>Actinomycetota</taxon>
        <taxon>Actinomycetes</taxon>
        <taxon>Mycobacteriales</taxon>
        <taxon>Gordoniaceae</taxon>
        <taxon>Gordonia</taxon>
    </lineage>
</organism>
<evidence type="ECO:0000256" key="6">
    <source>
        <dbReference type="ARBA" id="ARBA00022619"/>
    </source>
</evidence>
<dbReference type="PROSITE" id="PS51747">
    <property type="entry name" value="CYT_DCMP_DEAMINASES_2"/>
    <property type="match status" value="1"/>
</dbReference>
<comment type="caution">
    <text evidence="19">The sequence shown here is derived from an EMBL/GenBank/DDBJ whole genome shotgun (WGS) entry which is preliminary data.</text>
</comment>
<feature type="binding site" evidence="17">
    <location>
        <position position="89"/>
    </location>
    <ligand>
        <name>Zn(2+)</name>
        <dbReference type="ChEBI" id="CHEBI:29105"/>
        <note>catalytic</note>
    </ligand>
</feature>